<organism evidence="4 5">
    <name type="scientific">Paludibacter jiangxiensis</name>
    <dbReference type="NCBI Taxonomy" id="681398"/>
    <lineage>
        <taxon>Bacteria</taxon>
        <taxon>Pseudomonadati</taxon>
        <taxon>Bacteroidota</taxon>
        <taxon>Bacteroidia</taxon>
        <taxon>Bacteroidales</taxon>
        <taxon>Paludibacteraceae</taxon>
        <taxon>Paludibacter</taxon>
    </lineage>
</organism>
<dbReference type="RefSeq" id="WP_068704866.1">
    <property type="nucleotide sequence ID" value="NZ_BDCR01000004.1"/>
</dbReference>
<dbReference type="InterPro" id="IPR045039">
    <property type="entry name" value="NSI-like"/>
</dbReference>
<evidence type="ECO:0000313" key="5">
    <source>
        <dbReference type="Proteomes" id="UP000076586"/>
    </source>
</evidence>
<reference evidence="5" key="2">
    <citation type="journal article" date="2017" name="Genome Announc.">
        <title>Draft genome sequence of Paludibacter jiangxiensis NM7(T), a propionate-producing fermentative bacterium.</title>
        <authorList>
            <person name="Qiu Y.-L."/>
            <person name="Tourlousse D.M."/>
            <person name="Matsuura N."/>
            <person name="Ohashi A."/>
            <person name="Sekiguchi Y."/>
        </authorList>
    </citation>
    <scope>NUCLEOTIDE SEQUENCE [LARGE SCALE GENOMIC DNA]</scope>
    <source>
        <strain evidence="5">NM7</strain>
    </source>
</reference>
<name>A0A171AD04_9BACT</name>
<dbReference type="PANTHER" id="PTHR43626:SF4">
    <property type="entry name" value="GCN5-RELATED N-ACETYLTRANSFERASE 2, CHLOROPLASTIC"/>
    <property type="match status" value="1"/>
</dbReference>
<accession>A0A171AD04</accession>
<evidence type="ECO:0000256" key="1">
    <source>
        <dbReference type="ARBA" id="ARBA00022679"/>
    </source>
</evidence>
<comment type="caution">
    <text evidence="4">The sequence shown here is derived from an EMBL/GenBank/DDBJ whole genome shotgun (WGS) entry which is preliminary data.</text>
</comment>
<dbReference type="InterPro" id="IPR000182">
    <property type="entry name" value="GNAT_dom"/>
</dbReference>
<reference evidence="5" key="1">
    <citation type="submission" date="2016-04" db="EMBL/GenBank/DDBJ databases">
        <title>Draft genome sequence of Paludibacter jiangxiensis strain NM7.</title>
        <authorList>
            <person name="Qiu Y."/>
            <person name="Matsuura N."/>
            <person name="Ohashi A."/>
            <person name="Tourlousse M.D."/>
            <person name="Sekiguchi Y."/>
        </authorList>
    </citation>
    <scope>NUCLEOTIDE SEQUENCE [LARGE SCALE GENOMIC DNA]</scope>
    <source>
        <strain evidence="5">NM7</strain>
    </source>
</reference>
<dbReference type="GO" id="GO:0005737">
    <property type="term" value="C:cytoplasm"/>
    <property type="evidence" value="ECO:0007669"/>
    <property type="project" value="TreeGrafter"/>
</dbReference>
<dbReference type="Pfam" id="PF00583">
    <property type="entry name" value="Acetyltransf_1"/>
    <property type="match status" value="1"/>
</dbReference>
<gene>
    <name evidence="4" type="ORF">PJIAN_479</name>
</gene>
<sequence>MNLRLQLDTTNINWDLVVHILQSAGMAYRTPEVHERAFNRSHTVVFVFDDENLVGFGRALSDGEYQAAIYDVAVLPDYQGKGIGKIILQTILEHIPNCNAILYAAPGKEKFYEKENFRRMKTGMALFVNGESMKTKGFTE</sequence>
<keyword evidence="2" id="KW-0012">Acyltransferase</keyword>
<keyword evidence="1 4" id="KW-0808">Transferase</keyword>
<dbReference type="GO" id="GO:0008080">
    <property type="term" value="F:N-acetyltransferase activity"/>
    <property type="evidence" value="ECO:0007669"/>
    <property type="project" value="InterPro"/>
</dbReference>
<dbReference type="SUPFAM" id="SSF55729">
    <property type="entry name" value="Acyl-CoA N-acyltransferases (Nat)"/>
    <property type="match status" value="1"/>
</dbReference>
<dbReference type="Proteomes" id="UP000076586">
    <property type="component" value="Unassembled WGS sequence"/>
</dbReference>
<feature type="domain" description="N-acetyltransferase" evidence="3">
    <location>
        <begin position="3"/>
        <end position="140"/>
    </location>
</feature>
<evidence type="ECO:0000313" key="4">
    <source>
        <dbReference type="EMBL" id="GAT63541.1"/>
    </source>
</evidence>
<protein>
    <submittedName>
        <fullName evidence="4">Acetyltransferase (GNAT) domain-containing protein</fullName>
    </submittedName>
</protein>
<dbReference type="CDD" id="cd04301">
    <property type="entry name" value="NAT_SF"/>
    <property type="match status" value="1"/>
</dbReference>
<evidence type="ECO:0000256" key="2">
    <source>
        <dbReference type="ARBA" id="ARBA00023315"/>
    </source>
</evidence>
<dbReference type="STRING" id="681398.PJIAN_479"/>
<dbReference type="InterPro" id="IPR016181">
    <property type="entry name" value="Acyl_CoA_acyltransferase"/>
</dbReference>
<dbReference type="EMBL" id="BDCR01000004">
    <property type="protein sequence ID" value="GAT63541.1"/>
    <property type="molecule type" value="Genomic_DNA"/>
</dbReference>
<keyword evidence="5" id="KW-1185">Reference proteome</keyword>
<proteinExistence type="predicted"/>
<dbReference type="Gene3D" id="3.40.630.30">
    <property type="match status" value="1"/>
</dbReference>
<evidence type="ECO:0000259" key="3">
    <source>
        <dbReference type="PROSITE" id="PS51186"/>
    </source>
</evidence>
<dbReference type="AlphaFoldDB" id="A0A171AD04"/>
<dbReference type="OrthoDB" id="9788916at2"/>
<dbReference type="PANTHER" id="PTHR43626">
    <property type="entry name" value="ACYL-COA N-ACYLTRANSFERASE"/>
    <property type="match status" value="1"/>
</dbReference>
<dbReference type="PROSITE" id="PS51186">
    <property type="entry name" value="GNAT"/>
    <property type="match status" value="1"/>
</dbReference>